<dbReference type="Proteomes" id="UP001157502">
    <property type="component" value="Chromosome 2"/>
</dbReference>
<protein>
    <submittedName>
        <fullName evidence="1">Uncharacterized protein</fullName>
    </submittedName>
</protein>
<dbReference type="EMBL" id="CM055729">
    <property type="protein sequence ID" value="KAJ8015143.1"/>
    <property type="molecule type" value="Genomic_DNA"/>
</dbReference>
<proteinExistence type="predicted"/>
<accession>A0ACC2HI53</accession>
<sequence length="1458" mass="157138">MSSEQRNVNSKSGRLSHRPPQLALVSGPGYSNGNSDACIGVSSPDSLRSLSSLSGDGDSSSPADVDMECCPSDGSPPLVKCPPDHLRNVLIQTSKSCGVTTGLDIWNGNTTSVYPSSLQGNAGDHRSAWNGNRTSVYKEVASSPEEECLVSLPLSGENNHSVSSGEMVMRRNSFCMQEGDTLTVSLTLLELSTGSSAQASPALPGDFGQGQLSVSTMLPDVCDVFLENRPADNAAVWENSSPQHLGMTFIQSDNHDVLLEGDELALPRSPLDVEVSSESGGLHQGTFLCGPVLSASCEGASFPPSSKDSPDAVLWRCFSGGAPNDNTFVLPSSEELHTKSPTHTSTPVGCAGNKPLEFLSLTQSPCNERQIHPASPAAQTPKDKQRPSTMHSTSKPRLVARLTSVSANRIGKVEIKKFSKPDFSSVRPKIMSRPAHSLTMGSPALPRSVPQKQLVPRSSRTSQVDRNTQARNALSKLATQENGRSRSVVTDNAGPDLLSATFIQAGDQDFSHPVPPLSLIEEAGTSLSDFLTAAAKCVPFAPSSQAGSEAVRLPPEQPGNQTFFPSPSKSSSTELEADTTPAPGSTAKIDDSEEVLHKNGKSPGSAFPASSTSNQDKVPVLPRRSRCWSDSSSTTSTSTLHRENRASKSSSASFSNPKADIHLGQSQDRPTTHIKQPESRKEAAERNRKEIKKCSLVTASSKPAVGASSVAGAVCDGSKSRFETQPFQNRPRAATAPATQPRPPLATTAPATQPKPPLATTAPATQPRPPLATTAPATQPRPPLATTAPATQPKPPLASTAPATQPRPPPPATTAPATLQRPPPPATIAPATQVPASHLRQPLPAARLRQGRDVWSGASGGMGSPKAKRSTKLGCQNSCTTEGLPVGNLLANGSVRPPVSRPRQTYGLPLAVGSSHPAISSAASSTRLPYKPQNVPRGISLKSSEHSTGTTGNTQVLSGPAASKTTVFKARLFHQPERNSVPALTTGCKNTVSTNQVSSRSVAPLLKRSSSSRLIRPAAAPVDKNRPRAAPRSQPPQQPPVPPSSQCNGRSNLVPGGATENSRAQSEKKNQGLQQLQGLLRASNCRFEAILVVLQQTLTQRDKAIKQRRNLSQELITLQDQLVSSTQSCERLEREKNEVRGALEGVQQRMQEEHQMEMAQLKERLTGFYQAQWDQIHLTYQEQADKCKSLMEQQMAELTSNHEALKWELQDHHCRQIQCVKQQYEGSLEELRKAHEQELQTLDKQLKETDATLSGQIQALTEENAALIQKLRAEEERRRELAERDVKDSHTLYLEQELESLKVVMDIKNKQLHQQEHKLMQMDKLMEKSVKLDECLKKVQQENEDLKARMDRHAALSRQLSTEQAMLQESLHKESKVNKRLSMENEELVWKLHNGDLSSPRKVSPTSPTHNPLSLQSPRSSGVFTSSVQSPHSSAVYTSPVQSPRSSAVFTSPPLSPR</sequence>
<evidence type="ECO:0000313" key="2">
    <source>
        <dbReference type="Proteomes" id="UP001157502"/>
    </source>
</evidence>
<name>A0ACC2HI53_DALPE</name>
<evidence type="ECO:0000313" key="1">
    <source>
        <dbReference type="EMBL" id="KAJ8015143.1"/>
    </source>
</evidence>
<keyword evidence="2" id="KW-1185">Reference proteome</keyword>
<organism evidence="1 2">
    <name type="scientific">Dallia pectoralis</name>
    <name type="common">Alaska blackfish</name>
    <dbReference type="NCBI Taxonomy" id="75939"/>
    <lineage>
        <taxon>Eukaryota</taxon>
        <taxon>Metazoa</taxon>
        <taxon>Chordata</taxon>
        <taxon>Craniata</taxon>
        <taxon>Vertebrata</taxon>
        <taxon>Euteleostomi</taxon>
        <taxon>Actinopterygii</taxon>
        <taxon>Neopterygii</taxon>
        <taxon>Teleostei</taxon>
        <taxon>Protacanthopterygii</taxon>
        <taxon>Esociformes</taxon>
        <taxon>Umbridae</taxon>
        <taxon>Dallia</taxon>
    </lineage>
</organism>
<comment type="caution">
    <text evidence="1">The sequence shown here is derived from an EMBL/GenBank/DDBJ whole genome shotgun (WGS) entry which is preliminary data.</text>
</comment>
<reference evidence="1" key="1">
    <citation type="submission" date="2021-05" db="EMBL/GenBank/DDBJ databases">
        <authorList>
            <person name="Pan Q."/>
            <person name="Jouanno E."/>
            <person name="Zahm M."/>
            <person name="Klopp C."/>
            <person name="Cabau C."/>
            <person name="Louis A."/>
            <person name="Berthelot C."/>
            <person name="Parey E."/>
            <person name="Roest Crollius H."/>
            <person name="Montfort J."/>
            <person name="Robinson-Rechavi M."/>
            <person name="Bouchez O."/>
            <person name="Lampietro C."/>
            <person name="Lopez Roques C."/>
            <person name="Donnadieu C."/>
            <person name="Postlethwait J."/>
            <person name="Bobe J."/>
            <person name="Dillon D."/>
            <person name="Chandos A."/>
            <person name="von Hippel F."/>
            <person name="Guiguen Y."/>
        </authorList>
    </citation>
    <scope>NUCLEOTIDE SEQUENCE</scope>
    <source>
        <strain evidence="1">YG-Jan2019</strain>
    </source>
</reference>
<gene>
    <name evidence="1" type="ORF">DPEC_G00023090</name>
</gene>